<organism evidence="2 3">
    <name type="scientific">Branchiostoma belcheri</name>
    <name type="common">Amphioxus</name>
    <dbReference type="NCBI Taxonomy" id="7741"/>
    <lineage>
        <taxon>Eukaryota</taxon>
        <taxon>Metazoa</taxon>
        <taxon>Chordata</taxon>
        <taxon>Cephalochordata</taxon>
        <taxon>Leptocardii</taxon>
        <taxon>Amphioxiformes</taxon>
        <taxon>Branchiostomatidae</taxon>
        <taxon>Branchiostoma</taxon>
    </lineage>
</organism>
<accession>A0A6P4ZQP2</accession>
<dbReference type="RefSeq" id="XP_019633267.1">
    <property type="nucleotide sequence ID" value="XM_019777708.1"/>
</dbReference>
<dbReference type="AlphaFoldDB" id="A0A6P4ZQP2"/>
<gene>
    <name evidence="3" type="primary">LOC109476705</name>
</gene>
<keyword evidence="2" id="KW-1185">Reference proteome</keyword>
<dbReference type="Proteomes" id="UP000515135">
    <property type="component" value="Unplaced"/>
</dbReference>
<proteinExistence type="predicted"/>
<dbReference type="OrthoDB" id="6133377at2759"/>
<sequence length="152" mass="17747">MDIVKATVDTYFDSKRRGEMREQTGKTNKHRKQCVRNTRIATKLDHRLKALKAKKSYNKQLKLKLQRILTKEFMSSDESDTDDNGEKIFLTKAIPWQSDTLTKYKRELDQKYETAIQSEQAKRQSIKRVPGPPSTSKSKKPILSEEDTWIAK</sequence>
<dbReference type="KEGG" id="bbel:109476705"/>
<feature type="region of interest" description="Disordered" evidence="1">
    <location>
        <begin position="116"/>
        <end position="152"/>
    </location>
</feature>
<name>A0A6P4ZQP2_BRABE</name>
<evidence type="ECO:0000256" key="1">
    <source>
        <dbReference type="SAM" id="MobiDB-lite"/>
    </source>
</evidence>
<evidence type="ECO:0000313" key="3">
    <source>
        <dbReference type="RefSeq" id="XP_019633267.1"/>
    </source>
</evidence>
<dbReference type="GeneID" id="109476705"/>
<protein>
    <submittedName>
        <fullName evidence="3">Uncharacterized protein LOC109476705</fullName>
    </submittedName>
</protein>
<evidence type="ECO:0000313" key="2">
    <source>
        <dbReference type="Proteomes" id="UP000515135"/>
    </source>
</evidence>
<reference evidence="3" key="1">
    <citation type="submission" date="2025-08" db="UniProtKB">
        <authorList>
            <consortium name="RefSeq"/>
        </authorList>
    </citation>
    <scope>IDENTIFICATION</scope>
    <source>
        <tissue evidence="3">Gonad</tissue>
    </source>
</reference>